<evidence type="ECO:0000313" key="3">
    <source>
        <dbReference type="EMBL" id="CAH3029597.1"/>
    </source>
</evidence>
<dbReference type="SUPFAM" id="SSF48726">
    <property type="entry name" value="Immunoglobulin"/>
    <property type="match status" value="1"/>
</dbReference>
<dbReference type="InterPro" id="IPR003599">
    <property type="entry name" value="Ig_sub"/>
</dbReference>
<dbReference type="Pfam" id="PF00090">
    <property type="entry name" value="TSP_1"/>
    <property type="match status" value="1"/>
</dbReference>
<dbReference type="InterPro" id="IPR000884">
    <property type="entry name" value="TSP1_rpt"/>
</dbReference>
<dbReference type="PROSITE" id="PS50835">
    <property type="entry name" value="IG_LIKE"/>
    <property type="match status" value="1"/>
</dbReference>
<keyword evidence="4" id="KW-1185">Reference proteome</keyword>
<dbReference type="SUPFAM" id="SSF82895">
    <property type="entry name" value="TSP-1 type 1 repeat"/>
    <property type="match status" value="1"/>
</dbReference>
<dbReference type="Gene3D" id="2.60.40.1120">
    <property type="entry name" value="Carboxypeptidase-like, regulatory domain"/>
    <property type="match status" value="1"/>
</dbReference>
<organism evidence="3 4">
    <name type="scientific">Porites evermanni</name>
    <dbReference type="NCBI Taxonomy" id="104178"/>
    <lineage>
        <taxon>Eukaryota</taxon>
        <taxon>Metazoa</taxon>
        <taxon>Cnidaria</taxon>
        <taxon>Anthozoa</taxon>
        <taxon>Hexacorallia</taxon>
        <taxon>Scleractinia</taxon>
        <taxon>Fungiina</taxon>
        <taxon>Poritidae</taxon>
        <taxon>Porites</taxon>
    </lineage>
</organism>
<dbReference type="SUPFAM" id="SSF49464">
    <property type="entry name" value="Carboxypeptidase regulatory domain-like"/>
    <property type="match status" value="1"/>
</dbReference>
<dbReference type="InterPro" id="IPR056255">
    <property type="entry name" value="CILP-1/2_dom"/>
</dbReference>
<dbReference type="Gene3D" id="2.20.100.10">
    <property type="entry name" value="Thrombospondin type-1 (TSP1) repeat"/>
    <property type="match status" value="1"/>
</dbReference>
<dbReference type="InterPro" id="IPR007110">
    <property type="entry name" value="Ig-like_dom"/>
</dbReference>
<evidence type="ECO:0000313" key="4">
    <source>
        <dbReference type="Proteomes" id="UP001159427"/>
    </source>
</evidence>
<evidence type="ECO:0000256" key="1">
    <source>
        <dbReference type="SAM" id="MobiDB-lite"/>
    </source>
</evidence>
<dbReference type="InterPro" id="IPR036383">
    <property type="entry name" value="TSP1_rpt_sf"/>
</dbReference>
<protein>
    <recommendedName>
        <fullName evidence="2">Ig-like domain-containing protein</fullName>
    </recommendedName>
</protein>
<feature type="domain" description="Ig-like" evidence="2">
    <location>
        <begin position="177"/>
        <end position="256"/>
    </location>
</feature>
<feature type="region of interest" description="Disordered" evidence="1">
    <location>
        <begin position="875"/>
        <end position="894"/>
    </location>
</feature>
<gene>
    <name evidence="3" type="ORF">PEVE_00036450</name>
</gene>
<evidence type="ECO:0000259" key="2">
    <source>
        <dbReference type="PROSITE" id="PS50835"/>
    </source>
</evidence>
<proteinExistence type="predicted"/>
<dbReference type="InterPro" id="IPR003598">
    <property type="entry name" value="Ig_sub2"/>
</dbReference>
<reference evidence="3 4" key="1">
    <citation type="submission" date="2022-05" db="EMBL/GenBank/DDBJ databases">
        <authorList>
            <consortium name="Genoscope - CEA"/>
            <person name="William W."/>
        </authorList>
    </citation>
    <scope>NUCLEOTIDE SEQUENCE [LARGE SCALE GENOMIC DNA]</scope>
</reference>
<name>A0ABN8MLL1_9CNID</name>
<dbReference type="InterPro" id="IPR039675">
    <property type="entry name" value="CILP1/CILP2"/>
</dbReference>
<comment type="caution">
    <text evidence="3">The sequence shown here is derived from an EMBL/GenBank/DDBJ whole genome shotgun (WGS) entry which is preliminary data.</text>
</comment>
<dbReference type="SMART" id="SM00209">
    <property type="entry name" value="TSP1"/>
    <property type="match status" value="1"/>
</dbReference>
<accession>A0ABN8MLL1</accession>
<dbReference type="InterPro" id="IPR008969">
    <property type="entry name" value="CarboxyPept-like_regulatory"/>
</dbReference>
<dbReference type="Pfam" id="PF23708">
    <property type="entry name" value="CILP_5th"/>
    <property type="match status" value="1"/>
</dbReference>
<dbReference type="InterPro" id="IPR036179">
    <property type="entry name" value="Ig-like_dom_sf"/>
</dbReference>
<dbReference type="Proteomes" id="UP001159427">
    <property type="component" value="Unassembled WGS sequence"/>
</dbReference>
<dbReference type="PANTHER" id="PTHR15031:SF6">
    <property type="entry name" value="CARTILAGE INTERMEDIATE LAYER PROTEIN 1-LIKE ISOFORM X1"/>
    <property type="match status" value="1"/>
</dbReference>
<dbReference type="Gene3D" id="2.60.40.10">
    <property type="entry name" value="Immunoglobulins"/>
    <property type="match status" value="1"/>
</dbReference>
<dbReference type="InterPro" id="IPR013783">
    <property type="entry name" value="Ig-like_fold"/>
</dbReference>
<dbReference type="Pfam" id="PF13927">
    <property type="entry name" value="Ig_3"/>
    <property type="match status" value="1"/>
</dbReference>
<dbReference type="SMART" id="SM00409">
    <property type="entry name" value="IG"/>
    <property type="match status" value="1"/>
</dbReference>
<dbReference type="PANTHER" id="PTHR15031">
    <property type="entry name" value="CARTILAGE INTERMEDIATE LAYER PROTEIN CLIP"/>
    <property type="match status" value="1"/>
</dbReference>
<dbReference type="SMART" id="SM00408">
    <property type="entry name" value="IGc2"/>
    <property type="match status" value="1"/>
</dbReference>
<sequence>MLKTSTNNLYYFLEAKWSRWGAWSVCTKTCGNGTRVRSRTCIAQNQRAVFAPIYCAGKPLQKKNCSQWSCPDCSKSCVKGTLNAACDACTCDGHVITGRVRSKSGAPISEVSISLAETPYKVLAQTNESGFFLALNACTSAKLLFTKVGFVPVTLTATTSTPSSANAKVKLESAVPPSITVHPRSKLRISGQGVTLCCDGEGNPNPEFEWFKDSNIIDGATGKSLEMSNVSGLNGTYRCRVVNDYGTELSDTANLKVFDTIDEVLCNPNPLSKNVTLPAGCVIDGTTKNIVDVGECVPRPCLRNDTWLSNTTCKDETLCCGVEEVGDVTVSCGSSVTFSVSRVTRCGCQECVEPKTRITGVVIGLKGATEKPLPYCQLSFEGKTYNADRSGFFNFEVPKGKERLSVVFKDDYDNEYADLTKVFRIREGQRLFSKIVLRPKPVAKPFNSSEPFKVLLGDSPVHSAFAEIEIPEGSLLKDDGTIYSGQANLRLSVMDPRNLSDIQTAPADFSTIDEDGEEQLLVSYGMLNMDFEDGSGNPLFTSKPIKMYIDPEKMNISVDSNGNTTAKLWWLDPNSGRWIEAGDLWTGNKNSGRSKRSPTRFLLETEISPAVAKQGPFNIDVKENFGAVRVYAPASSSIRILCEEPDSSPVKYLGYLEESVDANMVVCISVWIDKKCFMQGENQDSLFLRPTSPDSFPPAVSASIVSSHLQGSSQVQAFRFEVKTTSNGPVFSHFDQGVQDCNEPYLTSKPNIRQFVFNSPPATNNLELESQRITDRRDPRNWFPTNFRCFVKILLHGKRSLFLASSHRPNKGVKFGDSVSMAEQVSSEINKYVACPEIRCPGDVQRVPEWTHVLVTHLTTGSCDFHQHHLQRQTDLDGSGAACPTRSKRHSPGSETWLCVPLPQGGFDIDNVYTVDRNDPALGVKRCKNGNKQWTTGMTPDEININQPTVEFNCR</sequence>
<dbReference type="EMBL" id="CALNXI010000582">
    <property type="protein sequence ID" value="CAH3029597.1"/>
    <property type="molecule type" value="Genomic_DNA"/>
</dbReference>
<dbReference type="CDD" id="cd00096">
    <property type="entry name" value="Ig"/>
    <property type="match status" value="1"/>
</dbReference>
<dbReference type="PROSITE" id="PS50092">
    <property type="entry name" value="TSP1"/>
    <property type="match status" value="1"/>
</dbReference>